<dbReference type="SUPFAM" id="SSF50156">
    <property type="entry name" value="PDZ domain-like"/>
    <property type="match status" value="1"/>
</dbReference>
<feature type="active site" description="Phosphocysteine intermediate" evidence="2">
    <location>
        <position position="854"/>
    </location>
</feature>
<dbReference type="InterPro" id="IPR010569">
    <property type="entry name" value="Myotubularin-like_Pase_dom"/>
</dbReference>
<dbReference type="InterPro" id="IPR011993">
    <property type="entry name" value="PH-like_dom_sf"/>
</dbReference>
<sequence length="1034" mass="115731">MPGNDGYGARWMRYLGVGSDGSLFQERKAYETLRDQLKFRPTSEHHPLSEADDNPWNQFFADDTLVREINTDLDRLYPQGQETFFQERKDYMDMLRNVLFVWCKQHPTLAYRQGMHDLVAVVLYACVDGIDGNDDDRVEFLEHDTYILFQRIMVWMKPLYAIHTIAPVASDDDATSTDAVDDDITLFPLPKDRGAAVPPEERPLFRASNGPDNADSFPSPTAQSPLQLLCHVVQYELLAKHDPQLARHLQNVQVLPETYCLRWLRLLLSREFPFDQTLRVWDAMFASSLSSSDPTTLELLPYMCVAVLVHFSAALRDCDNTGCLQLLMRPSSVGLPAQSIIDSALLMHNPMIETDHDDMDVVRFDDGSPLGIVLTNAQSPYDFRLAVKEVSGRALESGRVFVGDLVESINGVKMYQISTDEIKKHIALLPRPLYVSFLHVADSIPPDEYAAATPPLHQTPSASSSALSPPPAFVLPDDTPLPSFLDGEQCYAHVETSMHQPVFHAASGSCAAHFVPGRLFLTNYRCLFQGGGGSAGTMWEIPILSVAAILVGDATPLDFNPLAAAASSQNHPRHHHHTLTLVCKDTQQVQFAFRDGQEFTRTHKCLSVLAFPASLTDAFCFFYRPHTLPSDVVAPFDIRADYQRIGLLHGRFRCIDQAYLLCDTYPRFVMVPADMSDVKLQAAAAFRSSQRLPVVCWQHPTNHAVIARSSQPLVGLKSARCAEDEQLVAALLCGGGSSSSSSLLFPSAHRYVIMDARGQLAAAGNKAMGKGTESTANYRGAKLVHMNMENIHAIRNAFSSVSAAFDPTDTTDSASFLHKIDHSGWLKHVRLVLKASWDLADYVHNSGVSVLTHCSDGWDRTAQMVSLAELMLDPFYRTLEGFAVLVEKEWCSFGHQFGLRCGHARSDVSNDQRSPIFLLWLDCIHQLLRQFETEFEFASTLLLFLADHVYSCKYGNFMFDCEKARVDCFDKYAATNVWCDVQSKRDTFANPRFSPERTVLAPSTAWKNIVLWKAYFARFDPTFVPPVECVQFYS</sequence>
<evidence type="ECO:0008006" key="10">
    <source>
        <dbReference type="Google" id="ProtNLM"/>
    </source>
</evidence>
<dbReference type="EMBL" id="QUTH01002647">
    <property type="protein sequence ID" value="RHZ24764.1"/>
    <property type="molecule type" value="Genomic_DNA"/>
</dbReference>
<dbReference type="Gene3D" id="1.10.8.270">
    <property type="entry name" value="putative rabgap domain of human tbc1 domain family member 14 like domains"/>
    <property type="match status" value="1"/>
</dbReference>
<dbReference type="InterPro" id="IPR035969">
    <property type="entry name" value="Rab-GAP_TBC_sf"/>
</dbReference>
<evidence type="ECO:0000256" key="1">
    <source>
        <dbReference type="ARBA" id="ARBA00007471"/>
    </source>
</evidence>
<evidence type="ECO:0000256" key="3">
    <source>
        <dbReference type="PIRSR" id="PIRSR630564-2"/>
    </source>
</evidence>
<dbReference type="CDD" id="cd14507">
    <property type="entry name" value="PTP-MTM-like"/>
    <property type="match status" value="1"/>
</dbReference>
<dbReference type="Pfam" id="PF06602">
    <property type="entry name" value="Myotub-related"/>
    <property type="match status" value="1"/>
</dbReference>
<dbReference type="Proteomes" id="UP000285430">
    <property type="component" value="Unassembled WGS sequence"/>
</dbReference>
<dbReference type="SUPFAM" id="SSF47923">
    <property type="entry name" value="Ypt/Rab-GAP domain of gyp1p"/>
    <property type="match status" value="2"/>
</dbReference>
<dbReference type="EMBL" id="QUTG01002217">
    <property type="protein sequence ID" value="RHY97181.1"/>
    <property type="molecule type" value="Genomic_DNA"/>
</dbReference>
<dbReference type="InterPro" id="IPR030564">
    <property type="entry name" value="Myotubularin"/>
</dbReference>
<feature type="domain" description="Myotubularin phosphatase" evidence="5">
    <location>
        <begin position="632"/>
        <end position="1016"/>
    </location>
</feature>
<dbReference type="Gene3D" id="1.10.472.80">
    <property type="entry name" value="Ypt/Rab-GAP domain of gyp1p, domain 3"/>
    <property type="match status" value="1"/>
</dbReference>
<dbReference type="SUPFAM" id="SSF50729">
    <property type="entry name" value="PH domain-like"/>
    <property type="match status" value="1"/>
</dbReference>
<dbReference type="PANTHER" id="PTHR10807:SF128">
    <property type="entry name" value="PHOSPHATIDYLINOSITOL-3,5-BISPHOSPHATE 3-PHOSPHATASE"/>
    <property type="match status" value="1"/>
</dbReference>
<evidence type="ECO:0000256" key="2">
    <source>
        <dbReference type="PIRSR" id="PIRSR630564-1"/>
    </source>
</evidence>
<dbReference type="PANTHER" id="PTHR10807">
    <property type="entry name" value="MYOTUBULARIN-RELATED"/>
    <property type="match status" value="1"/>
</dbReference>
<dbReference type="InterPro" id="IPR029021">
    <property type="entry name" value="Prot-tyrosine_phosphatase-like"/>
</dbReference>
<dbReference type="GO" id="GO:0005737">
    <property type="term" value="C:cytoplasm"/>
    <property type="evidence" value="ECO:0007669"/>
    <property type="project" value="TreeGrafter"/>
</dbReference>
<dbReference type="PROSITE" id="PS50086">
    <property type="entry name" value="TBC_RABGAP"/>
    <property type="match status" value="1"/>
</dbReference>
<dbReference type="Gene3D" id="2.30.29.30">
    <property type="entry name" value="Pleckstrin-homology domain (PH domain)/Phosphotyrosine-binding domain (PTB)"/>
    <property type="match status" value="1"/>
</dbReference>
<dbReference type="AlphaFoldDB" id="A0A418DN95"/>
<dbReference type="PROSITE" id="PS51339">
    <property type="entry name" value="PPASE_MYOTUBULARIN"/>
    <property type="match status" value="1"/>
</dbReference>
<evidence type="ECO:0000259" key="5">
    <source>
        <dbReference type="PROSITE" id="PS51339"/>
    </source>
</evidence>
<comment type="caution">
    <text evidence="6">The sequence shown here is derived from an EMBL/GenBank/DDBJ whole genome shotgun (WGS) entry which is preliminary data.</text>
</comment>
<evidence type="ECO:0000313" key="7">
    <source>
        <dbReference type="EMBL" id="RHZ24764.1"/>
    </source>
</evidence>
<feature type="binding site" evidence="3">
    <location>
        <begin position="790"/>
        <end position="791"/>
    </location>
    <ligand>
        <name>substrate</name>
    </ligand>
</feature>
<dbReference type="InterPro" id="IPR000195">
    <property type="entry name" value="Rab-GAP-TBC_dom"/>
</dbReference>
<comment type="similarity">
    <text evidence="1">Belongs to the protein-tyrosine phosphatase family. Non-receptor class myotubularin subfamily.</text>
</comment>
<protein>
    <recommendedName>
        <fullName evidence="10">Phosphatidylinositol-3-phosphatase</fullName>
    </recommendedName>
</protein>
<dbReference type="VEuPathDB" id="FungiDB:H257_03494"/>
<dbReference type="SMART" id="SM00164">
    <property type="entry name" value="TBC"/>
    <property type="match status" value="1"/>
</dbReference>
<evidence type="ECO:0000313" key="8">
    <source>
        <dbReference type="Proteomes" id="UP000285430"/>
    </source>
</evidence>
<dbReference type="SUPFAM" id="SSF52799">
    <property type="entry name" value="(Phosphotyrosine protein) phosphatases II"/>
    <property type="match status" value="1"/>
</dbReference>
<accession>A0A418DN95</accession>
<gene>
    <name evidence="6" type="ORF">DYB35_004485</name>
    <name evidence="7" type="ORF">DYB37_000034</name>
</gene>
<dbReference type="Pfam" id="PF00566">
    <property type="entry name" value="RabGAP-TBC"/>
    <property type="match status" value="2"/>
</dbReference>
<proteinExistence type="inferred from homology"/>
<evidence type="ECO:0000313" key="6">
    <source>
        <dbReference type="EMBL" id="RHY97181.1"/>
    </source>
</evidence>
<dbReference type="InterPro" id="IPR036034">
    <property type="entry name" value="PDZ_sf"/>
</dbReference>
<dbReference type="Proteomes" id="UP000285712">
    <property type="component" value="Unassembled WGS sequence"/>
</dbReference>
<feature type="domain" description="Rab-GAP TBC" evidence="4">
    <location>
        <begin position="1"/>
        <end position="288"/>
    </location>
</feature>
<feature type="binding site" evidence="3">
    <location>
        <begin position="854"/>
        <end position="860"/>
    </location>
    <ligand>
        <name>substrate</name>
    </ligand>
</feature>
<evidence type="ECO:0000259" key="4">
    <source>
        <dbReference type="PROSITE" id="PS50086"/>
    </source>
</evidence>
<name>A0A418DN95_APHAT</name>
<organism evidence="6 9">
    <name type="scientific">Aphanomyces astaci</name>
    <name type="common">Crayfish plague agent</name>
    <dbReference type="NCBI Taxonomy" id="112090"/>
    <lineage>
        <taxon>Eukaryota</taxon>
        <taxon>Sar</taxon>
        <taxon>Stramenopiles</taxon>
        <taxon>Oomycota</taxon>
        <taxon>Saprolegniomycetes</taxon>
        <taxon>Saprolegniales</taxon>
        <taxon>Verrucalvaceae</taxon>
        <taxon>Aphanomyces</taxon>
    </lineage>
</organism>
<evidence type="ECO:0000313" key="9">
    <source>
        <dbReference type="Proteomes" id="UP000285712"/>
    </source>
</evidence>
<reference evidence="8 9" key="1">
    <citation type="submission" date="2018-08" db="EMBL/GenBank/DDBJ databases">
        <title>Aphanomyces genome sequencing and annotation.</title>
        <authorList>
            <person name="Minardi D."/>
            <person name="Oidtmann B."/>
            <person name="Van Der Giezen M."/>
            <person name="Studholme D.J."/>
        </authorList>
    </citation>
    <scope>NUCLEOTIDE SEQUENCE [LARGE SCALE GENOMIC DNA]</scope>
    <source>
        <strain evidence="7 8">Da</strain>
        <strain evidence="6 9">Sv</strain>
    </source>
</reference>